<dbReference type="Pfam" id="PF13560">
    <property type="entry name" value="HTH_31"/>
    <property type="match status" value="1"/>
</dbReference>
<dbReference type="SMART" id="SM00530">
    <property type="entry name" value="HTH_XRE"/>
    <property type="match status" value="1"/>
</dbReference>
<dbReference type="EMBL" id="LDRC01000047">
    <property type="protein sequence ID" value="KTR51679.1"/>
    <property type="molecule type" value="Genomic_DNA"/>
</dbReference>
<gene>
    <name evidence="3" type="ORF">NS263_14710</name>
    <name evidence="4" type="ORF">NS359_09025</name>
</gene>
<dbReference type="SUPFAM" id="SSF47413">
    <property type="entry name" value="lambda repressor-like DNA-binding domains"/>
    <property type="match status" value="1"/>
</dbReference>
<accession>A0A147DQ78</accession>
<dbReference type="Gene3D" id="1.10.260.40">
    <property type="entry name" value="lambda repressor-like DNA-binding domains"/>
    <property type="match status" value="1"/>
</dbReference>
<feature type="region of interest" description="Disordered" evidence="1">
    <location>
        <begin position="80"/>
        <end position="101"/>
    </location>
</feature>
<reference evidence="5 6" key="1">
    <citation type="journal article" date="2016" name="Front. Microbiol.">
        <title>Genomic Resource of Rice Seed Associated Bacteria.</title>
        <authorList>
            <person name="Midha S."/>
            <person name="Bansal K."/>
            <person name="Sharma S."/>
            <person name="Kumar N."/>
            <person name="Patil P.P."/>
            <person name="Chaudhry V."/>
            <person name="Patil P.B."/>
        </authorList>
    </citation>
    <scope>NUCLEOTIDE SEQUENCE [LARGE SCALE GENOMIC DNA]</scope>
    <source>
        <strain evidence="3 6">NS263</strain>
        <strain evidence="4 5">NS359</strain>
    </source>
</reference>
<feature type="domain" description="HTH cro/C1-type" evidence="2">
    <location>
        <begin position="32"/>
        <end position="74"/>
    </location>
</feature>
<protein>
    <submittedName>
        <fullName evidence="4">XRE family transcriptional regulator</fullName>
    </submittedName>
</protein>
<name>A0A147DQ78_9MICO</name>
<dbReference type="RefSeq" id="WP_058729994.1">
    <property type="nucleotide sequence ID" value="NZ_LDRB01000096.1"/>
</dbReference>
<dbReference type="PROSITE" id="PS50943">
    <property type="entry name" value="HTH_CROC1"/>
    <property type="match status" value="1"/>
</dbReference>
<sequence>MVRLPLSPDELERGRRLGALLRSARGDRSILDVALDAGISPETLRKIETGRIATPSFASIAAVAGVVGLSLDALWAEVHPPSPTGSTHGGSTGVHVGAARS</sequence>
<evidence type="ECO:0000256" key="1">
    <source>
        <dbReference type="SAM" id="MobiDB-lite"/>
    </source>
</evidence>
<dbReference type="Proteomes" id="UP000078335">
    <property type="component" value="Unassembled WGS sequence"/>
</dbReference>
<dbReference type="OrthoDB" id="5196639at2"/>
<dbReference type="Proteomes" id="UP000072763">
    <property type="component" value="Unassembled WGS sequence"/>
</dbReference>
<keyword evidence="6" id="KW-1185">Reference proteome</keyword>
<dbReference type="EMBL" id="LDRB01000096">
    <property type="protein sequence ID" value="KTR37949.1"/>
    <property type="molecule type" value="Genomic_DNA"/>
</dbReference>
<organism evidence="4 5">
    <name type="scientific">Curtobacterium oceanosedimentum</name>
    <dbReference type="NCBI Taxonomy" id="465820"/>
    <lineage>
        <taxon>Bacteria</taxon>
        <taxon>Bacillati</taxon>
        <taxon>Actinomycetota</taxon>
        <taxon>Actinomycetes</taxon>
        <taxon>Micrococcales</taxon>
        <taxon>Microbacteriaceae</taxon>
        <taxon>Curtobacterium</taxon>
    </lineage>
</organism>
<proteinExistence type="predicted"/>
<dbReference type="InterPro" id="IPR001387">
    <property type="entry name" value="Cro/C1-type_HTH"/>
</dbReference>
<dbReference type="STRING" id="465820.NS263_14710"/>
<dbReference type="CDD" id="cd00093">
    <property type="entry name" value="HTH_XRE"/>
    <property type="match status" value="1"/>
</dbReference>
<evidence type="ECO:0000313" key="4">
    <source>
        <dbReference type="EMBL" id="KTR51679.1"/>
    </source>
</evidence>
<evidence type="ECO:0000313" key="3">
    <source>
        <dbReference type="EMBL" id="KTR37949.1"/>
    </source>
</evidence>
<dbReference type="AlphaFoldDB" id="A0A147DQ78"/>
<evidence type="ECO:0000313" key="6">
    <source>
        <dbReference type="Proteomes" id="UP000078335"/>
    </source>
</evidence>
<comment type="caution">
    <text evidence="4">The sequence shown here is derived from an EMBL/GenBank/DDBJ whole genome shotgun (WGS) entry which is preliminary data.</text>
</comment>
<evidence type="ECO:0000313" key="5">
    <source>
        <dbReference type="Proteomes" id="UP000072763"/>
    </source>
</evidence>
<dbReference type="InterPro" id="IPR010982">
    <property type="entry name" value="Lambda_DNA-bd_dom_sf"/>
</dbReference>
<evidence type="ECO:0000259" key="2">
    <source>
        <dbReference type="PROSITE" id="PS50943"/>
    </source>
</evidence>
<dbReference type="GO" id="GO:0003677">
    <property type="term" value="F:DNA binding"/>
    <property type="evidence" value="ECO:0007669"/>
    <property type="project" value="InterPro"/>
</dbReference>
<dbReference type="PATRIC" id="fig|465820.3.peg.3315"/>